<dbReference type="InterPro" id="IPR036390">
    <property type="entry name" value="WH_DNA-bd_sf"/>
</dbReference>
<dbReference type="PROSITE" id="PS50931">
    <property type="entry name" value="HTH_LYSR"/>
    <property type="match status" value="1"/>
</dbReference>
<evidence type="ECO:0000313" key="6">
    <source>
        <dbReference type="EMBL" id="GAA2203471.1"/>
    </source>
</evidence>
<dbReference type="Gene3D" id="1.10.10.10">
    <property type="entry name" value="Winged helix-like DNA-binding domain superfamily/Winged helix DNA-binding domain"/>
    <property type="match status" value="1"/>
</dbReference>
<dbReference type="Pfam" id="PF03466">
    <property type="entry name" value="LysR_substrate"/>
    <property type="match status" value="1"/>
</dbReference>
<organism evidence="6 7">
    <name type="scientific">Sinomonas flava</name>
    <dbReference type="NCBI Taxonomy" id="496857"/>
    <lineage>
        <taxon>Bacteria</taxon>
        <taxon>Bacillati</taxon>
        <taxon>Actinomycetota</taxon>
        <taxon>Actinomycetes</taxon>
        <taxon>Micrococcales</taxon>
        <taxon>Micrococcaceae</taxon>
        <taxon>Sinomonas</taxon>
    </lineage>
</organism>
<dbReference type="SUPFAM" id="SSF53850">
    <property type="entry name" value="Periplasmic binding protein-like II"/>
    <property type="match status" value="1"/>
</dbReference>
<dbReference type="Proteomes" id="UP001500432">
    <property type="component" value="Unassembled WGS sequence"/>
</dbReference>
<dbReference type="SUPFAM" id="SSF46785">
    <property type="entry name" value="Winged helix' DNA-binding domain"/>
    <property type="match status" value="1"/>
</dbReference>
<dbReference type="PRINTS" id="PR00039">
    <property type="entry name" value="HTHLYSR"/>
</dbReference>
<dbReference type="CDD" id="cd05466">
    <property type="entry name" value="PBP2_LTTR_substrate"/>
    <property type="match status" value="1"/>
</dbReference>
<dbReference type="Pfam" id="PF00126">
    <property type="entry name" value="HTH_1"/>
    <property type="match status" value="1"/>
</dbReference>
<keyword evidence="7" id="KW-1185">Reference proteome</keyword>
<dbReference type="PANTHER" id="PTHR30126">
    <property type="entry name" value="HTH-TYPE TRANSCRIPTIONAL REGULATOR"/>
    <property type="match status" value="1"/>
</dbReference>
<dbReference type="Gene3D" id="3.40.190.290">
    <property type="match status" value="1"/>
</dbReference>
<evidence type="ECO:0000256" key="1">
    <source>
        <dbReference type="ARBA" id="ARBA00009437"/>
    </source>
</evidence>
<accession>A0ABN3C2H3</accession>
<dbReference type="InterPro" id="IPR005119">
    <property type="entry name" value="LysR_subst-bd"/>
</dbReference>
<proteinExistence type="inferred from homology"/>
<dbReference type="InterPro" id="IPR000847">
    <property type="entry name" value="LysR_HTH_N"/>
</dbReference>
<evidence type="ECO:0000256" key="4">
    <source>
        <dbReference type="ARBA" id="ARBA00023163"/>
    </source>
</evidence>
<sequence>MGTSISLFYGFPMGSPDLLALDLFRLRVFVTVVERNGYSAAARHLHLAQPTVSHHVAELEKALGSDLLRYEQRAIHLTPAGHEVYNSALLMLREQESLQESLKDLKHGRRGRVRLGASIAFEQRYFLDQVIAPFCRSHQGTLLSLRFGHSGQYAQAVLDREVDLAYVIKWQLPPEASFEALHKAPMRFLAPRSHPLALKESVQLEEIAEAGLIASPLTSLESVYYRQILRESGITGDHSVIEVDGMQARVLAAEAGLGVVATFIPNYARGTVMAPLVELAVNGPTAQVQIGLVRRAGDEGPESVDALADWLRQVTSA</sequence>
<dbReference type="RefSeq" id="WP_344301219.1">
    <property type="nucleotide sequence ID" value="NZ_BAAAQW010000014.1"/>
</dbReference>
<dbReference type="PANTHER" id="PTHR30126:SF40">
    <property type="entry name" value="HTH-TYPE TRANSCRIPTIONAL REGULATOR GLTR"/>
    <property type="match status" value="1"/>
</dbReference>
<protein>
    <recommendedName>
        <fullName evidence="5">HTH lysR-type domain-containing protein</fullName>
    </recommendedName>
</protein>
<comment type="caution">
    <text evidence="6">The sequence shown here is derived from an EMBL/GenBank/DDBJ whole genome shotgun (WGS) entry which is preliminary data.</text>
</comment>
<keyword evidence="3" id="KW-0238">DNA-binding</keyword>
<evidence type="ECO:0000313" key="7">
    <source>
        <dbReference type="Proteomes" id="UP001500432"/>
    </source>
</evidence>
<gene>
    <name evidence="6" type="ORF">GCM10009849_36000</name>
</gene>
<feature type="domain" description="HTH lysR-type" evidence="5">
    <location>
        <begin position="21"/>
        <end position="78"/>
    </location>
</feature>
<dbReference type="InterPro" id="IPR036388">
    <property type="entry name" value="WH-like_DNA-bd_sf"/>
</dbReference>
<evidence type="ECO:0000256" key="3">
    <source>
        <dbReference type="ARBA" id="ARBA00023125"/>
    </source>
</evidence>
<name>A0ABN3C2H3_9MICC</name>
<evidence type="ECO:0000256" key="2">
    <source>
        <dbReference type="ARBA" id="ARBA00023015"/>
    </source>
</evidence>
<reference evidence="6 7" key="1">
    <citation type="journal article" date="2019" name="Int. J. Syst. Evol. Microbiol.">
        <title>The Global Catalogue of Microorganisms (GCM) 10K type strain sequencing project: providing services to taxonomists for standard genome sequencing and annotation.</title>
        <authorList>
            <consortium name="The Broad Institute Genomics Platform"/>
            <consortium name="The Broad Institute Genome Sequencing Center for Infectious Disease"/>
            <person name="Wu L."/>
            <person name="Ma J."/>
        </authorList>
    </citation>
    <scope>NUCLEOTIDE SEQUENCE [LARGE SCALE GENOMIC DNA]</scope>
    <source>
        <strain evidence="6 7">JCM 16034</strain>
    </source>
</reference>
<evidence type="ECO:0000259" key="5">
    <source>
        <dbReference type="PROSITE" id="PS50931"/>
    </source>
</evidence>
<comment type="similarity">
    <text evidence="1">Belongs to the LysR transcriptional regulatory family.</text>
</comment>
<keyword evidence="4" id="KW-0804">Transcription</keyword>
<keyword evidence="2" id="KW-0805">Transcription regulation</keyword>
<dbReference type="EMBL" id="BAAAQW010000014">
    <property type="protein sequence ID" value="GAA2203471.1"/>
    <property type="molecule type" value="Genomic_DNA"/>
</dbReference>